<dbReference type="Proteomes" id="UP000448877">
    <property type="component" value="Unassembled WGS sequence"/>
</dbReference>
<proteinExistence type="predicted"/>
<name>A0A108T7X3_9BACE</name>
<feature type="transmembrane region" description="Helical" evidence="1">
    <location>
        <begin position="36"/>
        <end position="56"/>
    </location>
</feature>
<reference evidence="2 3" key="1">
    <citation type="journal article" date="2019" name="Nat. Med.">
        <title>A library of human gut bacterial isolates paired with longitudinal multiomics data enables mechanistic microbiome research.</title>
        <authorList>
            <person name="Poyet M."/>
            <person name="Groussin M."/>
            <person name="Gibbons S.M."/>
            <person name="Avila-Pacheco J."/>
            <person name="Jiang X."/>
            <person name="Kearney S.M."/>
            <person name="Perrotta A.R."/>
            <person name="Berdy B."/>
            <person name="Zhao S."/>
            <person name="Lieberman T.D."/>
            <person name="Swanson P.K."/>
            <person name="Smith M."/>
            <person name="Roesemann S."/>
            <person name="Alexander J.E."/>
            <person name="Rich S.A."/>
            <person name="Livny J."/>
            <person name="Vlamakis H."/>
            <person name="Clish C."/>
            <person name="Bullock K."/>
            <person name="Deik A."/>
            <person name="Scott J."/>
            <person name="Pierce K.A."/>
            <person name="Xavier R.J."/>
            <person name="Alm E.J."/>
        </authorList>
    </citation>
    <scope>NUCLEOTIDE SEQUENCE [LARGE SCALE GENOMIC DNA]</scope>
    <source>
        <strain evidence="2 3">BIOML-A6</strain>
    </source>
</reference>
<accession>A0A108T7X3</accession>
<dbReference type="AlphaFoldDB" id="A0A108T7X3"/>
<protein>
    <recommendedName>
        <fullName evidence="4">Acyltransferase family protein</fullName>
    </recommendedName>
</protein>
<keyword evidence="1" id="KW-0812">Transmembrane</keyword>
<gene>
    <name evidence="2" type="ORF">F2Y81_05740</name>
</gene>
<evidence type="ECO:0000313" key="2">
    <source>
        <dbReference type="EMBL" id="KAA5421903.1"/>
    </source>
</evidence>
<evidence type="ECO:0000313" key="3">
    <source>
        <dbReference type="Proteomes" id="UP000448877"/>
    </source>
</evidence>
<keyword evidence="1" id="KW-1133">Transmembrane helix</keyword>
<dbReference type="EMBL" id="VVYV01000006">
    <property type="protein sequence ID" value="KAA5421903.1"/>
    <property type="molecule type" value="Genomic_DNA"/>
</dbReference>
<sequence length="57" mass="6916">MTEPRKHELDFIKGFAILSVILLHTLNRSMLYETYAYFHIWQAVLLFVFVSYYLIFI</sequence>
<keyword evidence="1" id="KW-0472">Membrane</keyword>
<comment type="caution">
    <text evidence="2">The sequence shown here is derived from an EMBL/GenBank/DDBJ whole genome shotgun (WGS) entry which is preliminary data.</text>
</comment>
<evidence type="ECO:0008006" key="4">
    <source>
        <dbReference type="Google" id="ProtNLM"/>
    </source>
</evidence>
<evidence type="ECO:0000256" key="1">
    <source>
        <dbReference type="SAM" id="Phobius"/>
    </source>
</evidence>
<organism evidence="2 3">
    <name type="scientific">Bacteroides cellulosilyticus</name>
    <dbReference type="NCBI Taxonomy" id="246787"/>
    <lineage>
        <taxon>Bacteria</taxon>
        <taxon>Pseudomonadati</taxon>
        <taxon>Bacteroidota</taxon>
        <taxon>Bacteroidia</taxon>
        <taxon>Bacteroidales</taxon>
        <taxon>Bacteroidaceae</taxon>
        <taxon>Bacteroides</taxon>
    </lineage>
</organism>